<dbReference type="RefSeq" id="WP_214112229.1">
    <property type="nucleotide sequence ID" value="NZ_JAHCTB010000002.1"/>
</dbReference>
<evidence type="ECO:0000313" key="2">
    <source>
        <dbReference type="EMBL" id="MBT0607349.1"/>
    </source>
</evidence>
<keyword evidence="1" id="KW-0812">Transmembrane</keyword>
<dbReference type="EMBL" id="JAHCTB010000002">
    <property type="protein sequence ID" value="MBT0607349.1"/>
    <property type="molecule type" value="Genomic_DNA"/>
</dbReference>
<dbReference type="Proteomes" id="UP001297092">
    <property type="component" value="Unassembled WGS sequence"/>
</dbReference>
<evidence type="ECO:0000256" key="1">
    <source>
        <dbReference type="SAM" id="Phobius"/>
    </source>
</evidence>
<dbReference type="InterPro" id="IPR007263">
    <property type="entry name" value="DCC1-like"/>
</dbReference>
<proteinExistence type="predicted"/>
<reference evidence="2 3" key="1">
    <citation type="submission" date="2021-05" db="EMBL/GenBank/DDBJ databases">
        <title>Aequorivita echinoideorum JCM 30378 genome.</title>
        <authorList>
            <person name="Zhang H."/>
            <person name="Li C."/>
        </authorList>
    </citation>
    <scope>NUCLEOTIDE SEQUENCE [LARGE SCALE GENOMIC DNA]</scope>
    <source>
        <strain evidence="2 3">JCM30378</strain>
    </source>
</reference>
<feature type="transmembrane region" description="Helical" evidence="1">
    <location>
        <begin position="141"/>
        <end position="162"/>
    </location>
</feature>
<dbReference type="Pfam" id="PF04134">
    <property type="entry name" value="DCC1-like"/>
    <property type="match status" value="1"/>
</dbReference>
<keyword evidence="1" id="KW-1133">Transmembrane helix</keyword>
<keyword evidence="3" id="KW-1185">Reference proteome</keyword>
<organism evidence="2 3">
    <name type="scientific">Aequorivita echinoideorum</name>
    <dbReference type="NCBI Taxonomy" id="1549647"/>
    <lineage>
        <taxon>Bacteria</taxon>
        <taxon>Pseudomonadati</taxon>
        <taxon>Bacteroidota</taxon>
        <taxon>Flavobacteriia</taxon>
        <taxon>Flavobacteriales</taxon>
        <taxon>Flavobacteriaceae</taxon>
        <taxon>Aequorivita</taxon>
    </lineage>
</organism>
<name>A0ABS5S4N1_9FLAO</name>
<protein>
    <submittedName>
        <fullName evidence="2">DUF393 domain-containing protein</fullName>
    </submittedName>
</protein>
<comment type="caution">
    <text evidence="2">The sequence shown here is derived from an EMBL/GenBank/DDBJ whole genome shotgun (WGS) entry which is preliminary data.</text>
</comment>
<gene>
    <name evidence="2" type="ORF">KIV10_04065</name>
</gene>
<accession>A0ABS5S4N1</accession>
<sequence length="165" mass="19922">MFGKIERTNFPPQNPTMVWDGECGFCKYWIIHWKSKTEDRVTYITFQEIAAYFEDIPLKKFKKASRLIEPSGKIYSGPDSAYRSFTYFKNPKHFLHNLYHKQNWFTWLSDHTYNFIAKHRPIMFTMSKILFGKDPLQMKPYWFLILLFLAALLYFFYASAFITKF</sequence>
<evidence type="ECO:0000313" key="3">
    <source>
        <dbReference type="Proteomes" id="UP001297092"/>
    </source>
</evidence>
<keyword evidence="1" id="KW-0472">Membrane</keyword>